<evidence type="ECO:0000256" key="1">
    <source>
        <dbReference type="ARBA" id="ARBA00004370"/>
    </source>
</evidence>
<dbReference type="InterPro" id="IPR045119">
    <property type="entry name" value="SUN1-5"/>
</dbReference>
<dbReference type="Pfam" id="PF07738">
    <property type="entry name" value="Sad1_UNC"/>
    <property type="match status" value="1"/>
</dbReference>
<evidence type="ECO:0000313" key="9">
    <source>
        <dbReference type="EnsemblMetazoa" id="XP_024085436.1"/>
    </source>
</evidence>
<evidence type="ECO:0000259" key="8">
    <source>
        <dbReference type="PROSITE" id="PS51469"/>
    </source>
</evidence>
<feature type="coiled-coil region" evidence="6">
    <location>
        <begin position="376"/>
        <end position="410"/>
    </location>
</feature>
<dbReference type="PANTHER" id="PTHR12911">
    <property type="entry name" value="SAD1/UNC-84-LIKE PROTEIN-RELATED"/>
    <property type="match status" value="1"/>
</dbReference>
<keyword evidence="5 7" id="KW-0472">Membrane</keyword>
<organism evidence="9 10">
    <name type="scientific">Cimex lectularius</name>
    <name type="common">Bed bug</name>
    <name type="synonym">Acanthia lectularia</name>
    <dbReference type="NCBI Taxonomy" id="79782"/>
    <lineage>
        <taxon>Eukaryota</taxon>
        <taxon>Metazoa</taxon>
        <taxon>Ecdysozoa</taxon>
        <taxon>Arthropoda</taxon>
        <taxon>Hexapoda</taxon>
        <taxon>Insecta</taxon>
        <taxon>Pterygota</taxon>
        <taxon>Neoptera</taxon>
        <taxon>Paraneoptera</taxon>
        <taxon>Hemiptera</taxon>
        <taxon>Heteroptera</taxon>
        <taxon>Panheteroptera</taxon>
        <taxon>Cimicomorpha</taxon>
        <taxon>Cimicidae</taxon>
        <taxon>Cimex</taxon>
    </lineage>
</organism>
<sequence>MTLPFTKLKNGSIKHDRDLNNSFYSNTSLNSRLEVHNSHHNDHSEGVTKKNGSPPGTVFNYYKQFNDYWNVFPKTDFTYSPTSMYYGKEIAPGIPIIPNLSRRALYKTSSNGDSYNYSFSVAPSQIRHLKNLRHVRQSTWEKVVTVITTVVTTTITIVTSIVSVASEPLVHPTRSPRRTFFFLLALLLLPLLYYLYFCDLEQNENESLVNRLNRLNFIDRSVFSQALEILKRPLLWLYWLFGELLSLIINTISMVPAFISQSYYATSAYFIAIFNNHSHTAPVTSQPVGKAPSGLTQSVKIDAQEIRKIVEEVLAEKQGSRVAEIGVNDMKAIVKEIVLEHEEKTKQENLDTVVAKAKQIITPLFSKQENSMETFMKGINEQVGNIEKSLEEQKEDINTFKPQIQDLEEKLTTQMQLSTQTSGLKSIDWTNGSTALSGAAVRQELVELVESALYKYHADRTGKTDYALMSNGGVIVSIRCTQTYRKTQGVMTLFGFSFWEVYNTPETIIKPGMMPGECWAFEGSAGYVVIKLAIPIYVTAVTIEHTPKELTHHGHIKSAPKQFSVWTLKDVTDENPEFIGRFKFLDTKGSLQTFDTKPTSVPSDLVELRIESNHGHLEYTCLYRFRVHGIPAS</sequence>
<feature type="domain" description="SUN" evidence="8">
    <location>
        <begin position="472"/>
        <end position="632"/>
    </location>
</feature>
<protein>
    <recommendedName>
        <fullName evidence="8">SUN domain-containing protein</fullName>
    </recommendedName>
</protein>
<dbReference type="GO" id="GO:0043495">
    <property type="term" value="F:protein-membrane adaptor activity"/>
    <property type="evidence" value="ECO:0007669"/>
    <property type="project" value="TreeGrafter"/>
</dbReference>
<dbReference type="RefSeq" id="XP_024085436.1">
    <property type="nucleotide sequence ID" value="XM_024229668.1"/>
</dbReference>
<dbReference type="GO" id="GO:0034993">
    <property type="term" value="C:meiotic nuclear membrane microtubule tethering complex"/>
    <property type="evidence" value="ECO:0007669"/>
    <property type="project" value="TreeGrafter"/>
</dbReference>
<dbReference type="EnsemblMetazoa" id="XM_024229668.1">
    <property type="protein sequence ID" value="XP_024085436.1"/>
    <property type="gene ID" value="LOC106666141"/>
</dbReference>
<evidence type="ECO:0000256" key="7">
    <source>
        <dbReference type="SAM" id="Phobius"/>
    </source>
</evidence>
<dbReference type="FunFam" id="2.60.120.260:FF:000009">
    <property type="entry name" value="SUN domain-containing protein 1 isoform X1"/>
    <property type="match status" value="1"/>
</dbReference>
<comment type="subcellular location">
    <subcellularLocation>
        <location evidence="1">Membrane</location>
    </subcellularLocation>
</comment>
<dbReference type="PROSITE" id="PS51469">
    <property type="entry name" value="SUN"/>
    <property type="match status" value="1"/>
</dbReference>
<keyword evidence="10" id="KW-1185">Reference proteome</keyword>
<keyword evidence="3 7" id="KW-1133">Transmembrane helix</keyword>
<proteinExistence type="predicted"/>
<feature type="transmembrane region" description="Helical" evidence="7">
    <location>
        <begin position="178"/>
        <end position="197"/>
    </location>
</feature>
<dbReference type="OrthoDB" id="342281at2759"/>
<dbReference type="AlphaFoldDB" id="A0A8I6SPI2"/>
<dbReference type="InterPro" id="IPR012919">
    <property type="entry name" value="SUN_dom"/>
</dbReference>
<evidence type="ECO:0000313" key="10">
    <source>
        <dbReference type="Proteomes" id="UP000494040"/>
    </source>
</evidence>
<evidence type="ECO:0000256" key="3">
    <source>
        <dbReference type="ARBA" id="ARBA00022989"/>
    </source>
</evidence>
<evidence type="ECO:0000256" key="2">
    <source>
        <dbReference type="ARBA" id="ARBA00022692"/>
    </source>
</evidence>
<evidence type="ECO:0000256" key="6">
    <source>
        <dbReference type="SAM" id="Coils"/>
    </source>
</evidence>
<name>A0A8I6SPI2_CIMLE</name>
<dbReference type="PANTHER" id="PTHR12911:SF8">
    <property type="entry name" value="KLAROID PROTEIN-RELATED"/>
    <property type="match status" value="1"/>
</dbReference>
<dbReference type="Proteomes" id="UP000494040">
    <property type="component" value="Unassembled WGS sequence"/>
</dbReference>
<reference evidence="9" key="1">
    <citation type="submission" date="2022-01" db="UniProtKB">
        <authorList>
            <consortium name="EnsemblMetazoa"/>
        </authorList>
    </citation>
    <scope>IDENTIFICATION</scope>
</reference>
<dbReference type="Gene3D" id="2.60.120.260">
    <property type="entry name" value="Galactose-binding domain-like"/>
    <property type="match status" value="1"/>
</dbReference>
<accession>A0A8I6SPI2</accession>
<evidence type="ECO:0000256" key="4">
    <source>
        <dbReference type="ARBA" id="ARBA00023054"/>
    </source>
</evidence>
<feature type="transmembrane region" description="Helical" evidence="7">
    <location>
        <begin position="143"/>
        <end position="166"/>
    </location>
</feature>
<keyword evidence="2 7" id="KW-0812">Transmembrane</keyword>
<keyword evidence="4 6" id="KW-0175">Coiled coil</keyword>
<evidence type="ECO:0000256" key="5">
    <source>
        <dbReference type="ARBA" id="ARBA00023136"/>
    </source>
</evidence>
<dbReference type="GeneID" id="106666141"/>
<feature type="transmembrane region" description="Helical" evidence="7">
    <location>
        <begin position="235"/>
        <end position="259"/>
    </location>
</feature>